<proteinExistence type="predicted"/>
<gene>
    <name evidence="1" type="ORF">P8935_23495</name>
</gene>
<dbReference type="EMBL" id="CP121196">
    <property type="protein sequence ID" value="XBH17517.1"/>
    <property type="molecule type" value="Genomic_DNA"/>
</dbReference>
<organism evidence="1">
    <name type="scientific">Telmatobacter sp. DSM 110680</name>
    <dbReference type="NCBI Taxonomy" id="3036704"/>
    <lineage>
        <taxon>Bacteria</taxon>
        <taxon>Pseudomonadati</taxon>
        <taxon>Acidobacteriota</taxon>
        <taxon>Terriglobia</taxon>
        <taxon>Terriglobales</taxon>
        <taxon>Acidobacteriaceae</taxon>
        <taxon>Telmatobacter</taxon>
    </lineage>
</organism>
<dbReference type="RefSeq" id="WP_348262742.1">
    <property type="nucleotide sequence ID" value="NZ_CP121196.1"/>
</dbReference>
<evidence type="ECO:0000313" key="1">
    <source>
        <dbReference type="EMBL" id="XBH17517.1"/>
    </source>
</evidence>
<protein>
    <submittedName>
        <fullName evidence="1">Uncharacterized protein</fullName>
    </submittedName>
</protein>
<sequence length="104" mass="11460">MPACTQCDGLMESLSFEKPREYLELARRLLNAINDGKMSLIESTCPLQDLFGAEWPANQVEHDFECSACGRKFQLFADTYLGRAGWGVTGPQTKDPTLAAIATT</sequence>
<reference evidence="1" key="1">
    <citation type="submission" date="2023-03" db="EMBL/GenBank/DDBJ databases">
        <title>Edaphobacter sp.</title>
        <authorList>
            <person name="Huber K.J."/>
            <person name="Papendorf J."/>
            <person name="Pilke C."/>
            <person name="Bunk B."/>
            <person name="Sproeer C."/>
            <person name="Pester M."/>
        </authorList>
    </citation>
    <scope>NUCLEOTIDE SEQUENCE</scope>
    <source>
        <strain evidence="1">DSM 110680</strain>
    </source>
</reference>
<accession>A0AAU7DJL9</accession>
<name>A0AAU7DJL9_9BACT</name>
<dbReference type="AlphaFoldDB" id="A0AAU7DJL9"/>